<feature type="domain" description="Hydantoinase/oxoprolinase N-terminal" evidence="2">
    <location>
        <begin position="2"/>
        <end position="165"/>
    </location>
</feature>
<gene>
    <name evidence="3" type="ORF">VSH64_11140</name>
</gene>
<organism evidence="3 4">
    <name type="scientific">Amycolatopsis rhabdoformis</name>
    <dbReference type="NCBI Taxonomy" id="1448059"/>
    <lineage>
        <taxon>Bacteria</taxon>
        <taxon>Bacillati</taxon>
        <taxon>Actinomycetota</taxon>
        <taxon>Actinomycetes</taxon>
        <taxon>Pseudonocardiales</taxon>
        <taxon>Pseudonocardiaceae</taxon>
        <taxon>Amycolatopsis</taxon>
    </lineage>
</organism>
<sequence length="521" mass="53984">MRIGIDVGGTNTDAAVLDGERVVAWRKTATTPDVLTGVATALAAVVDQVGTSAVDAVVIGTTQFVNALVEARRLAPVVVIRLATPPQTLEPFTDWPPALVGAVRAQAHVVGGGHQFTGEPLRDLDADAVRRIARDAPEGCEFVVSGTFSPVNPDAERAARDLIRQVRPRASVTLSQEIGRLGLLERENAAVLNAALRPLAERVVTGFARALADVGLTVPLFLSQNDGTVMNLALARAYPILTISSGPTNSMRGAAFESAEADCIVADVGGTTTDIGLVQGGFPRESAIAISLAGVRTNFRIPDVVSLGIGGGSLVTDHDGRVTVGPESVGHRLTERALVFGGDTLTLTDVAVAAGLTEVGDPTRVAHLAAEFTGRVLAHVHDRIAEAVERAKLSAAAIPLIGVGGGAFVVGDDIPGVSAVLRPGHAAVANAVGAATADVGAEVDRIYSLAERTREDVLDEARRTARDRAAEAGAVPGTVRIVDEEDLPLAYLQHTTRVRVRAVGDLGTLAAAEEEHSHAAR</sequence>
<dbReference type="Gene3D" id="3.30.420.40">
    <property type="match status" value="1"/>
</dbReference>
<evidence type="ECO:0000313" key="4">
    <source>
        <dbReference type="Proteomes" id="UP001330812"/>
    </source>
</evidence>
<evidence type="ECO:0000313" key="3">
    <source>
        <dbReference type="EMBL" id="WSE32657.1"/>
    </source>
</evidence>
<dbReference type="InterPro" id="IPR002821">
    <property type="entry name" value="Hydantoinase_A"/>
</dbReference>
<feature type="domain" description="Hydantoinase A/oxoprolinase" evidence="1">
    <location>
        <begin position="186"/>
        <end position="355"/>
    </location>
</feature>
<protein>
    <submittedName>
        <fullName evidence="3">Hydantoinase/oxoprolinase family protein</fullName>
    </submittedName>
</protein>
<proteinExistence type="predicted"/>
<dbReference type="SUPFAM" id="SSF53067">
    <property type="entry name" value="Actin-like ATPase domain"/>
    <property type="match status" value="2"/>
</dbReference>
<dbReference type="InterPro" id="IPR043129">
    <property type="entry name" value="ATPase_NBD"/>
</dbReference>
<reference evidence="3 4" key="1">
    <citation type="journal article" date="2015" name="Int. J. Syst. Evol. Microbiol.">
        <title>Amycolatopsis rhabdoformis sp. nov., an actinomycete isolated from a tropical forest soil.</title>
        <authorList>
            <person name="Souza W.R."/>
            <person name="Silva R.E."/>
            <person name="Goodfellow M."/>
            <person name="Busarakam K."/>
            <person name="Figueiro F.S."/>
            <person name="Ferreira D."/>
            <person name="Rodrigues-Filho E."/>
            <person name="Moraes L.A.B."/>
            <person name="Zucchi T.D."/>
        </authorList>
    </citation>
    <scope>NUCLEOTIDE SEQUENCE [LARGE SCALE GENOMIC DNA]</scope>
    <source>
        <strain evidence="3 4">NCIMB 14900</strain>
    </source>
</reference>
<dbReference type="InterPro" id="IPR008040">
    <property type="entry name" value="Hydant_A_N"/>
</dbReference>
<dbReference type="InterPro" id="IPR045079">
    <property type="entry name" value="Oxoprolinase-like"/>
</dbReference>
<accession>A0ABZ1IFE9</accession>
<dbReference type="RefSeq" id="WP_326835464.1">
    <property type="nucleotide sequence ID" value="NZ_CP142149.1"/>
</dbReference>
<dbReference type="PANTHER" id="PTHR11365">
    <property type="entry name" value="5-OXOPROLINASE RELATED"/>
    <property type="match status" value="1"/>
</dbReference>
<name>A0ABZ1IFE9_9PSEU</name>
<keyword evidence="4" id="KW-1185">Reference proteome</keyword>
<evidence type="ECO:0000259" key="2">
    <source>
        <dbReference type="Pfam" id="PF05378"/>
    </source>
</evidence>
<dbReference type="EMBL" id="CP142149">
    <property type="protein sequence ID" value="WSE32657.1"/>
    <property type="molecule type" value="Genomic_DNA"/>
</dbReference>
<dbReference type="Pfam" id="PF01968">
    <property type="entry name" value="Hydantoinase_A"/>
    <property type="match status" value="1"/>
</dbReference>
<dbReference type="Proteomes" id="UP001330812">
    <property type="component" value="Chromosome"/>
</dbReference>
<dbReference type="PANTHER" id="PTHR11365:SF10">
    <property type="entry name" value="HYDANTOINASE_OXOPROLINASE"/>
    <property type="match status" value="1"/>
</dbReference>
<evidence type="ECO:0000259" key="1">
    <source>
        <dbReference type="Pfam" id="PF01968"/>
    </source>
</evidence>
<dbReference type="Pfam" id="PF05378">
    <property type="entry name" value="Hydant_A_N"/>
    <property type="match status" value="1"/>
</dbReference>